<reference evidence="2" key="1">
    <citation type="submission" date="2023-06" db="EMBL/GenBank/DDBJ databases">
        <title>Comparative genomics of Bacillaceae isolates and their secondary metabolite potential.</title>
        <authorList>
            <person name="Song L."/>
            <person name="Nielsen L.J."/>
            <person name="Mohite O."/>
            <person name="Xu X."/>
            <person name="Weber T."/>
            <person name="Kovacs A.T."/>
        </authorList>
    </citation>
    <scope>NUCLEOTIDE SEQUENCE</scope>
    <source>
        <strain evidence="2">G1S1</strain>
    </source>
</reference>
<evidence type="ECO:0000313" key="2">
    <source>
        <dbReference type="EMBL" id="MDM5282685.1"/>
    </source>
</evidence>
<dbReference type="Proteomes" id="UP001238973">
    <property type="component" value="Unassembled WGS sequence"/>
</dbReference>
<dbReference type="InterPro" id="IPR036866">
    <property type="entry name" value="RibonucZ/Hydroxyglut_hydro"/>
</dbReference>
<dbReference type="InterPro" id="IPR050855">
    <property type="entry name" value="NDM-1-like"/>
</dbReference>
<name>A0AAJ1VAW3_9BACI</name>
<dbReference type="PANTHER" id="PTHR42951:SF4">
    <property type="entry name" value="ACYL-COENZYME A THIOESTERASE MBLAC2"/>
    <property type="match status" value="1"/>
</dbReference>
<dbReference type="Pfam" id="PF00753">
    <property type="entry name" value="Lactamase_B"/>
    <property type="match status" value="1"/>
</dbReference>
<organism evidence="2 3">
    <name type="scientific">Peribacillus frigoritolerans</name>
    <dbReference type="NCBI Taxonomy" id="450367"/>
    <lineage>
        <taxon>Bacteria</taxon>
        <taxon>Bacillati</taxon>
        <taxon>Bacillota</taxon>
        <taxon>Bacilli</taxon>
        <taxon>Bacillales</taxon>
        <taxon>Bacillaceae</taxon>
        <taxon>Peribacillus</taxon>
    </lineage>
</organism>
<sequence length="342" mass="39784">MDKYWFVIEFKEEWLIKKSSIIFFERKFPSANMILIKDQLPVLIDTGFGSDAKDTEQLIKEVGILPKELHLIVNTHYHSDHVGGNFHFQKNYGVRIAAHKWEADLINSCDSEACSSEWLDQPVEPYRVDLKFSDNDDINTGSRTLKILHTPGHTLGHISLYEPEEEVLICGDLFHKGDIGWLNIFREGVSSIQRSIESLDRLAMLRIQQAYSGHGPQIENPLAAIDAARERFEKWLRMPEKISWHACKRIFSFTLIIKNGLTKEELDNYLLKCGWFQDFARYSFQLQPEEFIPILLDEMIRSGAASWHNNHLIASTPYQVPQKKWMNKNIKPKDWKPQDLLT</sequence>
<dbReference type="AlphaFoldDB" id="A0AAJ1VAW3"/>
<gene>
    <name evidence="2" type="ORF">QUF85_05155</name>
</gene>
<feature type="domain" description="Metallo-beta-lactamase" evidence="1">
    <location>
        <begin position="30"/>
        <end position="214"/>
    </location>
</feature>
<comment type="caution">
    <text evidence="2">The sequence shown here is derived from an EMBL/GenBank/DDBJ whole genome shotgun (WGS) entry which is preliminary data.</text>
</comment>
<evidence type="ECO:0000259" key="1">
    <source>
        <dbReference type="SMART" id="SM00849"/>
    </source>
</evidence>
<dbReference type="SUPFAM" id="SSF56281">
    <property type="entry name" value="Metallo-hydrolase/oxidoreductase"/>
    <property type="match status" value="1"/>
</dbReference>
<evidence type="ECO:0000313" key="3">
    <source>
        <dbReference type="Proteomes" id="UP001238973"/>
    </source>
</evidence>
<dbReference type="SMART" id="SM00849">
    <property type="entry name" value="Lactamase_B"/>
    <property type="match status" value="1"/>
</dbReference>
<dbReference type="InterPro" id="IPR001279">
    <property type="entry name" value="Metallo-B-lactamas"/>
</dbReference>
<dbReference type="PANTHER" id="PTHR42951">
    <property type="entry name" value="METALLO-BETA-LACTAMASE DOMAIN-CONTAINING"/>
    <property type="match status" value="1"/>
</dbReference>
<protein>
    <submittedName>
        <fullName evidence="2">MBL fold metallo-hydrolase</fullName>
    </submittedName>
</protein>
<accession>A0AAJ1VAW3</accession>
<dbReference type="RefSeq" id="WP_289348953.1">
    <property type="nucleotide sequence ID" value="NZ_JAUCFI010000003.1"/>
</dbReference>
<proteinExistence type="predicted"/>
<dbReference type="Gene3D" id="3.60.15.10">
    <property type="entry name" value="Ribonuclease Z/Hydroxyacylglutathione hydrolase-like"/>
    <property type="match status" value="1"/>
</dbReference>
<dbReference type="EMBL" id="JAUCFI010000003">
    <property type="protein sequence ID" value="MDM5282685.1"/>
    <property type="molecule type" value="Genomic_DNA"/>
</dbReference>